<evidence type="ECO:0000313" key="5">
    <source>
        <dbReference type="EMBL" id="TSE19038.1"/>
    </source>
</evidence>
<proteinExistence type="predicted"/>
<comment type="caution">
    <text evidence="5">The sequence shown here is derived from an EMBL/GenBank/DDBJ whole genome shotgun (WGS) entry which is preliminary data.</text>
</comment>
<feature type="signal peptide" evidence="4">
    <location>
        <begin position="1"/>
        <end position="25"/>
    </location>
</feature>
<evidence type="ECO:0000256" key="3">
    <source>
        <dbReference type="PROSITE-ProRule" id="PRU00221"/>
    </source>
</evidence>
<keyword evidence="1 3" id="KW-0853">WD repeat</keyword>
<feature type="repeat" description="WD" evidence="3">
    <location>
        <begin position="162"/>
        <end position="200"/>
    </location>
</feature>
<dbReference type="SUPFAM" id="SSF50998">
    <property type="entry name" value="Quinoprotein alcohol dehydrogenase-like"/>
    <property type="match status" value="1"/>
</dbReference>
<dbReference type="OrthoDB" id="135039at2"/>
<dbReference type="Pfam" id="PF00400">
    <property type="entry name" value="WD40"/>
    <property type="match status" value="2"/>
</dbReference>
<name>A0A554W634_9BURK</name>
<keyword evidence="2" id="KW-0677">Repeat</keyword>
<dbReference type="RefSeq" id="WP_143890866.1">
    <property type="nucleotide sequence ID" value="NZ_VJNB01000009.1"/>
</dbReference>
<keyword evidence="4" id="KW-0732">Signal</keyword>
<feature type="chain" id="PRO_5021704609" evidence="4">
    <location>
        <begin position="26"/>
        <end position="327"/>
    </location>
</feature>
<dbReference type="SMART" id="SM00320">
    <property type="entry name" value="WD40"/>
    <property type="match status" value="4"/>
</dbReference>
<dbReference type="InterPro" id="IPR011047">
    <property type="entry name" value="Quinoprotein_ADH-like_sf"/>
</dbReference>
<dbReference type="InterPro" id="IPR001680">
    <property type="entry name" value="WD40_rpt"/>
</dbReference>
<accession>A0A554W634</accession>
<dbReference type="PROSITE" id="PS50294">
    <property type="entry name" value="WD_REPEATS_REGION"/>
    <property type="match status" value="1"/>
</dbReference>
<dbReference type="Proteomes" id="UP000315736">
    <property type="component" value="Unassembled WGS sequence"/>
</dbReference>
<dbReference type="Gene3D" id="2.130.10.10">
    <property type="entry name" value="YVTN repeat-like/Quinoprotein amine dehydrogenase"/>
    <property type="match status" value="2"/>
</dbReference>
<dbReference type="PROSITE" id="PS50082">
    <property type="entry name" value="WD_REPEATS_2"/>
    <property type="match status" value="2"/>
</dbReference>
<dbReference type="EMBL" id="VJNB01000009">
    <property type="protein sequence ID" value="TSE19038.1"/>
    <property type="molecule type" value="Genomic_DNA"/>
</dbReference>
<protein>
    <submittedName>
        <fullName evidence="5">WD domain, G-beta repeat</fullName>
    </submittedName>
</protein>
<evidence type="ECO:0000256" key="2">
    <source>
        <dbReference type="ARBA" id="ARBA00022737"/>
    </source>
</evidence>
<feature type="repeat" description="WD" evidence="3">
    <location>
        <begin position="243"/>
        <end position="284"/>
    </location>
</feature>
<evidence type="ECO:0000256" key="1">
    <source>
        <dbReference type="ARBA" id="ARBA00022574"/>
    </source>
</evidence>
<evidence type="ECO:0000256" key="4">
    <source>
        <dbReference type="SAM" id="SignalP"/>
    </source>
</evidence>
<dbReference type="PANTHER" id="PTHR19857">
    <property type="entry name" value="MITOCHONDRIAL DIVISION PROTEIN 1-RELATED"/>
    <property type="match status" value="1"/>
</dbReference>
<dbReference type="InterPro" id="IPR015943">
    <property type="entry name" value="WD40/YVTN_repeat-like_dom_sf"/>
</dbReference>
<gene>
    <name evidence="5" type="ORF">Talka_01802</name>
</gene>
<organism evidence="5 6">
    <name type="scientific">Tepidimonas alkaliphilus</name>
    <dbReference type="NCBI Taxonomy" id="2588942"/>
    <lineage>
        <taxon>Bacteria</taxon>
        <taxon>Pseudomonadati</taxon>
        <taxon>Pseudomonadota</taxon>
        <taxon>Betaproteobacteria</taxon>
        <taxon>Burkholderiales</taxon>
        <taxon>Tepidimonas</taxon>
    </lineage>
</organism>
<evidence type="ECO:0000313" key="6">
    <source>
        <dbReference type="Proteomes" id="UP000315736"/>
    </source>
</evidence>
<reference evidence="5 6" key="1">
    <citation type="submission" date="2019-07" db="EMBL/GenBank/DDBJ databases">
        <title>Tepidimonas alkaliphilus YIM 72238 draft genome.</title>
        <authorList>
            <person name="Da Costa M.S."/>
            <person name="Froufe H.J.C."/>
            <person name="Egas C."/>
            <person name="Albuquerque L."/>
        </authorList>
    </citation>
    <scope>NUCLEOTIDE SEQUENCE [LARGE SCALE GENOMIC DNA]</scope>
    <source>
        <strain evidence="5 6">YIM 72238</strain>
    </source>
</reference>
<keyword evidence="6" id="KW-1185">Reference proteome</keyword>
<dbReference type="AlphaFoldDB" id="A0A554W634"/>
<dbReference type="InterPro" id="IPR051179">
    <property type="entry name" value="WD_repeat_multifunction"/>
</dbReference>
<sequence length="327" mass="34735">MTHVLLPRRALLAVPLALAGHCAEAAPALFPVAAPGAQCGCFFVQGERVLVGTLQGEATLWDWRARRELARFTHDMPDHPETAAVRACAAAPDGSWLATAAGRRLHLWQPGRQRHVGPWEMGSPIRAVALTANAEHLLIGTQGMLAWYLPPPRQGRPTPIPQNAAVGCVALTADGRLGVTGSDDGLVRVWDLTDGSVRHRWALGAPIRALALSPDERMLAAAPGIGPVRLWHLRDGEPAAPPIGPKRAGFTTLTFTADGRRLVTGSAYGEVALWSLQSGERKAAWQAPLRSARERTSRPQAVLALAVVGKGRYAALLSSGSVAAWGV</sequence>